<dbReference type="GO" id="GO:0000182">
    <property type="term" value="F:rDNA binding"/>
    <property type="evidence" value="ECO:0007669"/>
    <property type="project" value="TreeGrafter"/>
</dbReference>
<feature type="region of interest" description="Disordered" evidence="1">
    <location>
        <begin position="1241"/>
        <end position="1344"/>
    </location>
</feature>
<feature type="compositionally biased region" description="Low complexity" evidence="1">
    <location>
        <begin position="1"/>
        <end position="13"/>
    </location>
</feature>
<feature type="compositionally biased region" description="Acidic residues" evidence="1">
    <location>
        <begin position="1055"/>
        <end position="1068"/>
    </location>
</feature>
<keyword evidence="3" id="KW-1185">Reference proteome</keyword>
<gene>
    <name evidence="2" type="ORF">PSFLO_01176</name>
</gene>
<feature type="region of interest" description="Disordered" evidence="1">
    <location>
        <begin position="1037"/>
        <end position="1153"/>
    </location>
</feature>
<evidence type="ECO:0000256" key="1">
    <source>
        <dbReference type="SAM" id="MobiDB-lite"/>
    </source>
</evidence>
<feature type="region of interest" description="Disordered" evidence="1">
    <location>
        <begin position="262"/>
        <end position="311"/>
    </location>
</feature>
<evidence type="ECO:0000313" key="2">
    <source>
        <dbReference type="EMBL" id="SPO35705.1"/>
    </source>
</evidence>
<sequence length="1344" mass="145900">MTAAADSAVEAAAEQTSTAMHTSAAPDSATEAYLDLLLQEADDFAQHLQPLRKPQYQNNDASSSPPDLQHPIAGPSWSDVELDLFYRSIARHSKLRPDLIAKDVRTKTLPQVCLYIRALEQGAAELEAAELDLATRDLLFRPQPRSPRQHESWQANASGPSGKAAIQGLSARRAGDSPGSPAVTSDLIEKTASSKDQVRRARARLREQRWKRLPAAKEMNDEWIELEELQASIFSDRYGVVAERLAILQNHEESSAFTAMEPDAPVVNGTGLPPNLSPPPPPGKDGQEGGEGARNKEQTLPPTETDTQISPTEEQHRAMLLYSASLPVAYDEQVAATMLYLRHRPRLDPDREPNTVLVSSNDADPATGDRLSRAPIRAFRSVRAVEAVVEGEPPKIRKEYAAFCATHPASPITCARDVLSALSRAIELGFIVAVQVSDETLELASAEGAEDGSDSERRSRIAKLLDEGITDRPQSTGSLLALLEESEQTYLCWADSLDAGVQTTGPADHSSFLEAIEARAERGDQLFHRARAEARARLLSSLTTMDLRLCYTAYRDGDSQDMPGWEPKGTNPVDREALPPEESTAAPPDASTDPLDMGRQEAGPIATSTAASDLFNGGHGPPAAGGAIDAGRDQRRGQHSERFIYHGEDVGIDFSKIVPEARQSVKARIRAFYAFGGMDAVRDLASRLDSQGRLTSRKPRAPKGLTSSLVVLGHDMGVDLRALSPNDFATVRKRVAGRLQRKGVEHARQYCAQLQERLDQGLSLQQIDEETMRPGDRAGMLTKERRYGATTLRPTASPGAEDAAEDAADEPNDTNADMPADESISRIRRRDNRLVHVGLAEAFVAMPSASTEPDGEASGKGEGEVDDAATLPAAYSMELLPPHLQRAITLFPGIIGMLEESYSAPDADEAEAADAEAEAVVARGPRRISVEALASLWEHFRAFLVEVLFSVITALEPYSLDKKQDLPKISPLAVYSAVARLGYPHSLPGLVKAVRKRSHFASDEGAAGDDDDWGSMVFDEFSRKAMQMDPPICFDEVYRPGGARKRDPDLIGLSSDDDDGDGDSDGEGGDPITITIGDAYRLPRPFSVSRSRKAAQDDEGYHESSSSDTQLSELSSSSDDATQSEKDGSTRDTDLESDRGNDHRPTDPAPSTAAYTDLSEVDTTHLSPALRSKIERFLDTHLFRRHGQLGRMEGYGLRLLRRAVREQEEEEALEHDMLERLERADEEELKRCNDEMQAVFGRRPVPNADEGEGRGKEATVEQILAAPPSPSGQSSEGAAQDGESRVLGKRKADGVTASFGGEAEDVDTASSSSSSSSPPPPRRRPRRSRQLDLEAGGRGHGGRS</sequence>
<feature type="compositionally biased region" description="Basic and acidic residues" evidence="1">
    <location>
        <begin position="187"/>
        <end position="200"/>
    </location>
</feature>
<dbReference type="GO" id="GO:0000500">
    <property type="term" value="C:RNA polymerase I upstream activating factor complex"/>
    <property type="evidence" value="ECO:0007669"/>
    <property type="project" value="InterPro"/>
</dbReference>
<dbReference type="GO" id="GO:0042790">
    <property type="term" value="P:nucleolar large rRNA transcription by RNA polymerase I"/>
    <property type="evidence" value="ECO:0007669"/>
    <property type="project" value="InterPro"/>
</dbReference>
<organism evidence="2 3">
    <name type="scientific">Pseudozyma flocculosa</name>
    <dbReference type="NCBI Taxonomy" id="84751"/>
    <lineage>
        <taxon>Eukaryota</taxon>
        <taxon>Fungi</taxon>
        <taxon>Dikarya</taxon>
        <taxon>Basidiomycota</taxon>
        <taxon>Ustilaginomycotina</taxon>
        <taxon>Ustilaginomycetes</taxon>
        <taxon>Ustilaginales</taxon>
        <taxon>Ustilaginaceae</taxon>
        <taxon>Pseudozyma</taxon>
    </lineage>
</organism>
<dbReference type="InterPro" id="IPR039601">
    <property type="entry name" value="Rrn5"/>
</dbReference>
<feature type="compositionally biased region" description="Basic and acidic residues" evidence="1">
    <location>
        <begin position="1123"/>
        <end position="1146"/>
    </location>
</feature>
<feature type="compositionally biased region" description="Basic and acidic residues" evidence="1">
    <location>
        <begin position="1282"/>
        <end position="1293"/>
    </location>
</feature>
<feature type="compositionally biased region" description="Low complexity" evidence="1">
    <location>
        <begin position="1103"/>
        <end position="1121"/>
    </location>
</feature>
<dbReference type="GO" id="GO:0001181">
    <property type="term" value="F:RNA polymerase I general transcription initiation factor activity"/>
    <property type="evidence" value="ECO:0007669"/>
    <property type="project" value="TreeGrafter"/>
</dbReference>
<dbReference type="PANTHER" id="PTHR28079:SF1">
    <property type="entry name" value="RNA POLYMERASE I-SPECIFIC TRANSCRIPTION INITIATION FACTOR RRN5"/>
    <property type="match status" value="1"/>
</dbReference>
<feature type="region of interest" description="Disordered" evidence="1">
    <location>
        <begin position="786"/>
        <end position="827"/>
    </location>
</feature>
<reference evidence="2 3" key="1">
    <citation type="submission" date="2018-03" db="EMBL/GenBank/DDBJ databases">
        <authorList>
            <person name="Guldener U."/>
        </authorList>
    </citation>
    <scope>NUCLEOTIDE SEQUENCE [LARGE SCALE GENOMIC DNA]</scope>
    <source>
        <strain evidence="2 3">DAOM196992</strain>
    </source>
</reference>
<dbReference type="PANTHER" id="PTHR28079">
    <property type="entry name" value="RNA POLYMERASE I-SPECIFIC TRANSCRIPTION INITIATION FACTOR RRN5"/>
    <property type="match status" value="1"/>
</dbReference>
<protein>
    <recommendedName>
        <fullName evidence="4">SANT domain-containing protein</fullName>
    </recommendedName>
</protein>
<name>A0A5C3EVD0_9BASI</name>
<accession>A0A5C3EVD0</accession>
<feature type="region of interest" description="Disordered" evidence="1">
    <location>
        <begin position="845"/>
        <end position="864"/>
    </location>
</feature>
<dbReference type="EMBL" id="OOIP01000002">
    <property type="protein sequence ID" value="SPO35705.1"/>
    <property type="molecule type" value="Genomic_DNA"/>
</dbReference>
<feature type="region of interest" description="Disordered" evidence="1">
    <location>
        <begin position="1"/>
        <end position="26"/>
    </location>
</feature>
<feature type="compositionally biased region" description="Acidic residues" evidence="1">
    <location>
        <begin position="802"/>
        <end position="812"/>
    </location>
</feature>
<feature type="compositionally biased region" description="Basic and acidic residues" evidence="1">
    <location>
        <begin position="285"/>
        <end position="297"/>
    </location>
</feature>
<feature type="compositionally biased region" description="Polar residues" evidence="1">
    <location>
        <begin position="298"/>
        <end position="311"/>
    </location>
</feature>
<evidence type="ECO:0000313" key="3">
    <source>
        <dbReference type="Proteomes" id="UP000323386"/>
    </source>
</evidence>
<feature type="region of interest" description="Disordered" evidence="1">
    <location>
        <begin position="556"/>
        <end position="638"/>
    </location>
</feature>
<dbReference type="Proteomes" id="UP000323386">
    <property type="component" value="Unassembled WGS sequence"/>
</dbReference>
<evidence type="ECO:0008006" key="4">
    <source>
        <dbReference type="Google" id="ProtNLM"/>
    </source>
</evidence>
<dbReference type="OrthoDB" id="2240312at2759"/>
<proteinExistence type="predicted"/>
<dbReference type="GO" id="GO:0006361">
    <property type="term" value="P:transcription initiation at RNA polymerase I promoter"/>
    <property type="evidence" value="ECO:0007669"/>
    <property type="project" value="TreeGrafter"/>
</dbReference>
<feature type="region of interest" description="Disordered" evidence="1">
    <location>
        <begin position="143"/>
        <end position="200"/>
    </location>
</feature>